<dbReference type="Gene3D" id="3.40.190.80">
    <property type="match status" value="1"/>
</dbReference>
<dbReference type="FunFam" id="3.30.540.10:FF:000003">
    <property type="entry name" value="Inositol-1-monophosphatase"/>
    <property type="match status" value="1"/>
</dbReference>
<evidence type="ECO:0000256" key="5">
    <source>
        <dbReference type="ARBA" id="ARBA00022842"/>
    </source>
</evidence>
<feature type="binding site" evidence="6">
    <location>
        <position position="84"/>
    </location>
    <ligand>
        <name>Mg(2+)</name>
        <dbReference type="ChEBI" id="CHEBI:18420"/>
        <label>1</label>
        <note>catalytic</note>
    </ligand>
</feature>
<feature type="binding site" evidence="6">
    <location>
        <position position="66"/>
    </location>
    <ligand>
        <name>Mg(2+)</name>
        <dbReference type="ChEBI" id="CHEBI:18420"/>
        <label>1</label>
        <note>catalytic</note>
    </ligand>
</feature>
<dbReference type="CDD" id="cd01639">
    <property type="entry name" value="IMPase"/>
    <property type="match status" value="1"/>
</dbReference>
<evidence type="ECO:0000256" key="6">
    <source>
        <dbReference type="PIRSR" id="PIRSR600760-2"/>
    </source>
</evidence>
<dbReference type="Proteomes" id="UP000177152">
    <property type="component" value="Unassembled WGS sequence"/>
</dbReference>
<keyword evidence="3 6" id="KW-0479">Metal-binding</keyword>
<dbReference type="EMBL" id="MHQC01000005">
    <property type="protein sequence ID" value="OGZ95762.1"/>
    <property type="molecule type" value="Genomic_DNA"/>
</dbReference>
<comment type="cofactor">
    <cofactor evidence="2 6 7">
        <name>Mg(2+)</name>
        <dbReference type="ChEBI" id="CHEBI:18420"/>
    </cofactor>
</comment>
<evidence type="ECO:0000256" key="2">
    <source>
        <dbReference type="ARBA" id="ARBA00001946"/>
    </source>
</evidence>
<dbReference type="Gene3D" id="3.30.540.10">
    <property type="entry name" value="Fructose-1,6-Bisphosphatase, subunit A, domain 1"/>
    <property type="match status" value="1"/>
</dbReference>
<dbReference type="GO" id="GO:0006020">
    <property type="term" value="P:inositol metabolic process"/>
    <property type="evidence" value="ECO:0007669"/>
    <property type="project" value="TreeGrafter"/>
</dbReference>
<accession>A0A1G2K8K5</accession>
<dbReference type="GO" id="GO:0007165">
    <property type="term" value="P:signal transduction"/>
    <property type="evidence" value="ECO:0007669"/>
    <property type="project" value="TreeGrafter"/>
</dbReference>
<feature type="binding site" evidence="6">
    <location>
        <position position="209"/>
    </location>
    <ligand>
        <name>Mg(2+)</name>
        <dbReference type="ChEBI" id="CHEBI:18420"/>
        <label>1</label>
        <note>catalytic</note>
    </ligand>
</feature>
<evidence type="ECO:0000313" key="8">
    <source>
        <dbReference type="EMBL" id="OGZ95762.1"/>
    </source>
</evidence>
<dbReference type="InterPro" id="IPR033942">
    <property type="entry name" value="IMPase"/>
</dbReference>
<evidence type="ECO:0000256" key="7">
    <source>
        <dbReference type="RuleBase" id="RU364068"/>
    </source>
</evidence>
<dbReference type="EC" id="3.1.3.25" evidence="7"/>
<reference evidence="8 9" key="1">
    <citation type="journal article" date="2016" name="Nat. Commun.">
        <title>Thousands of microbial genomes shed light on interconnected biogeochemical processes in an aquifer system.</title>
        <authorList>
            <person name="Anantharaman K."/>
            <person name="Brown C.T."/>
            <person name="Hug L.A."/>
            <person name="Sharon I."/>
            <person name="Castelle C.J."/>
            <person name="Probst A.J."/>
            <person name="Thomas B.C."/>
            <person name="Singh A."/>
            <person name="Wilkins M.J."/>
            <person name="Karaoz U."/>
            <person name="Brodie E.L."/>
            <person name="Williams K.H."/>
            <person name="Hubbard S.S."/>
            <person name="Banfield J.F."/>
        </authorList>
    </citation>
    <scope>NUCLEOTIDE SEQUENCE [LARGE SCALE GENOMIC DNA]</scope>
</reference>
<feature type="binding site" evidence="6">
    <location>
        <position position="85"/>
    </location>
    <ligand>
        <name>Mg(2+)</name>
        <dbReference type="ChEBI" id="CHEBI:18420"/>
        <label>1</label>
        <note>catalytic</note>
    </ligand>
</feature>
<protein>
    <recommendedName>
        <fullName evidence="7">Inositol-1-monophosphatase</fullName>
        <ecNumber evidence="7">3.1.3.25</ecNumber>
    </recommendedName>
</protein>
<dbReference type="PROSITE" id="PS00629">
    <property type="entry name" value="IMP_1"/>
    <property type="match status" value="1"/>
</dbReference>
<comment type="similarity">
    <text evidence="7">Belongs to the inositol monophosphatase superfamily.</text>
</comment>
<comment type="catalytic activity">
    <reaction evidence="1 7">
        <text>a myo-inositol phosphate + H2O = myo-inositol + phosphate</text>
        <dbReference type="Rhea" id="RHEA:24056"/>
        <dbReference type="ChEBI" id="CHEBI:15377"/>
        <dbReference type="ChEBI" id="CHEBI:17268"/>
        <dbReference type="ChEBI" id="CHEBI:43474"/>
        <dbReference type="ChEBI" id="CHEBI:84139"/>
        <dbReference type="EC" id="3.1.3.25"/>
    </reaction>
</comment>
<dbReference type="Pfam" id="PF00459">
    <property type="entry name" value="Inositol_P"/>
    <property type="match status" value="1"/>
</dbReference>
<name>A0A1G2K8K5_9BACT</name>
<keyword evidence="4 7" id="KW-0378">Hydrolase</keyword>
<comment type="caution">
    <text evidence="8">The sequence shown here is derived from an EMBL/GenBank/DDBJ whole genome shotgun (WGS) entry which is preliminary data.</text>
</comment>
<evidence type="ECO:0000313" key="9">
    <source>
        <dbReference type="Proteomes" id="UP000177152"/>
    </source>
</evidence>
<keyword evidence="5 6" id="KW-0460">Magnesium</keyword>
<sequence length="263" mass="28629">MSSPILSTAEKAARAGGEAIRKWFRKDVLIEVKPDTSLVSIVDREAERAVLSVIEKAFPLHSIVSEEAGTFDRNSDYTWYIDPLDGTTNFLHHFPFFCSSVACTTGTEAIAGAIYDPIHDELFSAEKGKGAYLNGKKIVVSGNIFEKSLIVASRGSSVEQKLKGLRIAEEIEPHIHHGTKFTGSAAMNLCYTACGRFDGNIGASLHPHDIAAGILIAKEAGADVLNFTGDPATFLDPDIVVGNRDMTSNMLKYIKRAVRSRRK</sequence>
<evidence type="ECO:0000256" key="3">
    <source>
        <dbReference type="ARBA" id="ARBA00022723"/>
    </source>
</evidence>
<evidence type="ECO:0000256" key="4">
    <source>
        <dbReference type="ARBA" id="ARBA00022801"/>
    </source>
</evidence>
<dbReference type="InterPro" id="IPR020583">
    <property type="entry name" value="Inositol_monoP_metal-BS"/>
</dbReference>
<evidence type="ECO:0000256" key="1">
    <source>
        <dbReference type="ARBA" id="ARBA00001033"/>
    </source>
</evidence>
<dbReference type="GO" id="GO:0008934">
    <property type="term" value="F:inositol monophosphate 1-phosphatase activity"/>
    <property type="evidence" value="ECO:0007669"/>
    <property type="project" value="InterPro"/>
</dbReference>
<proteinExistence type="inferred from homology"/>
<organism evidence="8 9">
    <name type="scientific">Candidatus Sungbacteria bacterium RIFCSPHIGHO2_01_FULL_47_32</name>
    <dbReference type="NCBI Taxonomy" id="1802264"/>
    <lineage>
        <taxon>Bacteria</taxon>
        <taxon>Candidatus Sungiibacteriota</taxon>
    </lineage>
</organism>
<dbReference type="PRINTS" id="PR00377">
    <property type="entry name" value="IMPHPHTASES"/>
</dbReference>
<dbReference type="GO" id="GO:0046872">
    <property type="term" value="F:metal ion binding"/>
    <property type="evidence" value="ECO:0007669"/>
    <property type="project" value="UniProtKB-KW"/>
</dbReference>
<feature type="binding site" evidence="6">
    <location>
        <position position="82"/>
    </location>
    <ligand>
        <name>Mg(2+)</name>
        <dbReference type="ChEBI" id="CHEBI:18420"/>
        <label>1</label>
        <note>catalytic</note>
    </ligand>
</feature>
<dbReference type="PANTHER" id="PTHR20854">
    <property type="entry name" value="INOSITOL MONOPHOSPHATASE"/>
    <property type="match status" value="1"/>
</dbReference>
<dbReference type="SUPFAM" id="SSF56655">
    <property type="entry name" value="Carbohydrate phosphatase"/>
    <property type="match status" value="1"/>
</dbReference>
<dbReference type="PANTHER" id="PTHR20854:SF4">
    <property type="entry name" value="INOSITOL-1-MONOPHOSPHATASE-RELATED"/>
    <property type="match status" value="1"/>
</dbReference>
<dbReference type="InterPro" id="IPR000760">
    <property type="entry name" value="Inositol_monophosphatase-like"/>
</dbReference>
<gene>
    <name evidence="8" type="ORF">A2633_00500</name>
</gene>
<dbReference type="AlphaFoldDB" id="A0A1G2K8K5"/>